<reference evidence="1 2" key="1">
    <citation type="submission" date="2016-10" db="EMBL/GenBank/DDBJ databases">
        <authorList>
            <person name="de Groot N.N."/>
        </authorList>
    </citation>
    <scope>NUCLEOTIDE SEQUENCE [LARGE SCALE GENOMIC DNA]</scope>
    <source>
        <strain evidence="1 2">CGMCC 1.10434</strain>
    </source>
</reference>
<organism evidence="1 2">
    <name type="scientific">Amphibacillus marinus</name>
    <dbReference type="NCBI Taxonomy" id="872970"/>
    <lineage>
        <taxon>Bacteria</taxon>
        <taxon>Bacillati</taxon>
        <taxon>Bacillota</taxon>
        <taxon>Bacilli</taxon>
        <taxon>Bacillales</taxon>
        <taxon>Bacillaceae</taxon>
        <taxon>Amphibacillus</taxon>
    </lineage>
</organism>
<dbReference type="AlphaFoldDB" id="A0A1H8IUY8"/>
<dbReference type="InterPro" id="IPR038396">
    <property type="entry name" value="SpoIIAA-like_sf"/>
</dbReference>
<dbReference type="STRING" id="872970.SAMN04488134_101721"/>
<accession>A0A1H8IUY8</accession>
<gene>
    <name evidence="1" type="ORF">SAMN04488134_101721</name>
</gene>
<name>A0A1H8IUY8_9BACI</name>
<dbReference type="InterPro" id="IPR021866">
    <property type="entry name" value="SpoIIAA-like"/>
</dbReference>
<evidence type="ECO:0000313" key="1">
    <source>
        <dbReference type="EMBL" id="SEN71767.1"/>
    </source>
</evidence>
<sequence length="52" mass="5956">MVKDHAEKVDRYGVVSNLKIAKIVEKIDGPLSDVEVKTFELEDEEAARQWLL</sequence>
<dbReference type="Proteomes" id="UP000199300">
    <property type="component" value="Unassembled WGS sequence"/>
</dbReference>
<dbReference type="Pfam" id="PF11964">
    <property type="entry name" value="SpoIIAA-like"/>
    <property type="match status" value="1"/>
</dbReference>
<dbReference type="EMBL" id="FODJ01000001">
    <property type="protein sequence ID" value="SEN71767.1"/>
    <property type="molecule type" value="Genomic_DNA"/>
</dbReference>
<keyword evidence="2" id="KW-1185">Reference proteome</keyword>
<evidence type="ECO:0000313" key="2">
    <source>
        <dbReference type="Proteomes" id="UP000199300"/>
    </source>
</evidence>
<dbReference type="SUPFAM" id="SSF52091">
    <property type="entry name" value="SpoIIaa-like"/>
    <property type="match status" value="1"/>
</dbReference>
<protein>
    <submittedName>
        <fullName evidence="1">SpoIIAA-like</fullName>
    </submittedName>
</protein>
<dbReference type="InterPro" id="IPR036513">
    <property type="entry name" value="STAS_dom_sf"/>
</dbReference>
<proteinExistence type="predicted"/>
<dbReference type="Gene3D" id="3.40.50.10600">
    <property type="entry name" value="SpoIIaa-like domains"/>
    <property type="match status" value="1"/>
</dbReference>